<evidence type="ECO:0000313" key="1">
    <source>
        <dbReference type="EMBL" id="DAE26299.1"/>
    </source>
</evidence>
<sequence length="58" mass="6468">MALTPTQVKEKFKNDGITFSSWARANGYRPQEVIRVLNGFSKASYGKGHEIAKKLGLK</sequence>
<reference evidence="1" key="1">
    <citation type="journal article" date="2021" name="Proc. Natl. Acad. Sci. U.S.A.">
        <title>A Catalog of Tens of Thousands of Viruses from Human Metagenomes Reveals Hidden Associations with Chronic Diseases.</title>
        <authorList>
            <person name="Tisza M.J."/>
            <person name="Buck C.B."/>
        </authorList>
    </citation>
    <scope>NUCLEOTIDE SEQUENCE</scope>
    <source>
        <strain evidence="1">Ct2798</strain>
    </source>
</reference>
<name>A0A8S5R5A8_9CAUD</name>
<proteinExistence type="predicted"/>
<evidence type="ECO:0008006" key="2">
    <source>
        <dbReference type="Google" id="ProtNLM"/>
    </source>
</evidence>
<dbReference type="NCBIfam" id="TIGR04111">
    <property type="entry name" value="BcepMu_gp16"/>
    <property type="match status" value="1"/>
</dbReference>
<dbReference type="EMBL" id="BK015814">
    <property type="protein sequence ID" value="DAE26299.1"/>
    <property type="molecule type" value="Genomic_DNA"/>
</dbReference>
<organism evidence="1">
    <name type="scientific">Myoviridae sp. ct2798</name>
    <dbReference type="NCBI Taxonomy" id="2827285"/>
    <lineage>
        <taxon>Viruses</taxon>
        <taxon>Duplodnaviria</taxon>
        <taxon>Heunggongvirae</taxon>
        <taxon>Uroviricota</taxon>
        <taxon>Caudoviricetes</taxon>
    </lineage>
</organism>
<accession>A0A8S5R5A8</accession>
<protein>
    <recommendedName>
        <fullName evidence="2">DNA-binding protein</fullName>
    </recommendedName>
</protein>
<dbReference type="InterPro" id="IPR026365">
    <property type="entry name" value="BcepMu_gp16"/>
</dbReference>